<name>A0A370H1F5_9NOCA</name>
<dbReference type="InterPro" id="IPR036938">
    <property type="entry name" value="PAP2/HPO_sf"/>
</dbReference>
<dbReference type="CDD" id="cd01610">
    <property type="entry name" value="PAP2_like"/>
    <property type="match status" value="1"/>
</dbReference>
<sequence>MRRKSRRVGRFDRVVSGAVAELPISTVDRGMLRLTRSADNGVLWLAIAAVLATRKGAARRAGLRGVVALGGATVAANTFKTVVGRRRPAAELLPLDRRLIRRPASSSFPSGHSASAVAFATAVAMESPRSARVVAPLAATVAYSRVHTGVHWTSDVLVGAAIGGGVALATRRWWPVRHSDEAAARPVREVPVLADGKGLVIVVNPMSGAPDYDPTRDISLALPAATVLRAEPGLDCVEQLTRALEERTDRPAAVGVAGGDGTVASVAAVALEQGLPLVVIPTGTLNHFARDVGVYDLREVVDATGAGEAVSVDVASVEFGTEGHSRTQYWINTASLGAYSDLVRLREKWQERWGKWPAFAAALVVTLRRAEPIRIRLDGRWQEVWFLFAGNGSYDPPGAVPAFRSRLDSGLLDIRWLRADLKFSRTRAAVALLLAAIGHSKVYGERMVPALTVELPKQQALATDGEVIGEATHLHFSVPGQIAVYRRDEENPQWADRERPHHRQ</sequence>
<gene>
    <name evidence="8" type="ORF">DFR68_107517</name>
</gene>
<evidence type="ECO:0000256" key="2">
    <source>
        <dbReference type="ARBA" id="ARBA00022475"/>
    </source>
</evidence>
<dbReference type="PROSITE" id="PS50146">
    <property type="entry name" value="DAGK"/>
    <property type="match status" value="1"/>
</dbReference>
<dbReference type="GO" id="GO:0005886">
    <property type="term" value="C:plasma membrane"/>
    <property type="evidence" value="ECO:0007669"/>
    <property type="project" value="UniProtKB-SubCell"/>
</dbReference>
<keyword evidence="4" id="KW-0378">Hydrolase</keyword>
<dbReference type="InterPro" id="IPR017438">
    <property type="entry name" value="ATP-NAD_kinase_N"/>
</dbReference>
<dbReference type="STRING" id="1210089.GCA_001613165_06952"/>
<reference evidence="8 9" key="1">
    <citation type="submission" date="2018-07" db="EMBL/GenBank/DDBJ databases">
        <title>Genomic Encyclopedia of Type Strains, Phase IV (KMG-IV): sequencing the most valuable type-strain genomes for metagenomic binning, comparative biology and taxonomic classification.</title>
        <authorList>
            <person name="Goeker M."/>
        </authorList>
    </citation>
    <scope>NUCLEOTIDE SEQUENCE [LARGE SCALE GENOMIC DNA]</scope>
    <source>
        <strain evidence="8 9">DSM 44952</strain>
    </source>
</reference>
<evidence type="ECO:0000259" key="7">
    <source>
        <dbReference type="PROSITE" id="PS50146"/>
    </source>
</evidence>
<evidence type="ECO:0000313" key="8">
    <source>
        <dbReference type="EMBL" id="RDI49389.1"/>
    </source>
</evidence>
<dbReference type="Pfam" id="PF00781">
    <property type="entry name" value="DAGK_cat"/>
    <property type="match status" value="1"/>
</dbReference>
<accession>A0A370H1F5</accession>
<keyword evidence="5" id="KW-1133">Transmembrane helix</keyword>
<dbReference type="InterPro" id="IPR001206">
    <property type="entry name" value="Diacylglycerol_kinase_cat_dom"/>
</dbReference>
<dbReference type="EMBL" id="QQAZ01000007">
    <property type="protein sequence ID" value="RDI49389.1"/>
    <property type="molecule type" value="Genomic_DNA"/>
</dbReference>
<keyword evidence="6" id="KW-0472">Membrane</keyword>
<dbReference type="Gene3D" id="2.60.200.40">
    <property type="match status" value="1"/>
</dbReference>
<feature type="domain" description="DAGKc" evidence="7">
    <location>
        <begin position="229"/>
        <end position="321"/>
    </location>
</feature>
<keyword evidence="3" id="KW-0812">Transmembrane</keyword>
<dbReference type="GO" id="GO:0016787">
    <property type="term" value="F:hydrolase activity"/>
    <property type="evidence" value="ECO:0007669"/>
    <property type="project" value="UniProtKB-KW"/>
</dbReference>
<dbReference type="SUPFAM" id="SSF48317">
    <property type="entry name" value="Acid phosphatase/Vanadium-dependent haloperoxidase"/>
    <property type="match status" value="1"/>
</dbReference>
<dbReference type="Gene3D" id="3.40.50.10330">
    <property type="entry name" value="Probable inorganic polyphosphate/atp-NAD kinase, domain 1"/>
    <property type="match status" value="1"/>
</dbReference>
<evidence type="ECO:0000256" key="5">
    <source>
        <dbReference type="ARBA" id="ARBA00022989"/>
    </source>
</evidence>
<dbReference type="SUPFAM" id="SSF111331">
    <property type="entry name" value="NAD kinase/diacylglycerol kinase-like"/>
    <property type="match status" value="1"/>
</dbReference>
<comment type="caution">
    <text evidence="8">The sequence shown here is derived from an EMBL/GenBank/DDBJ whole genome shotgun (WGS) entry which is preliminary data.</text>
</comment>
<dbReference type="AlphaFoldDB" id="A0A370H1F5"/>
<proteinExistence type="predicted"/>
<dbReference type="SMART" id="SM00046">
    <property type="entry name" value="DAGKc"/>
    <property type="match status" value="1"/>
</dbReference>
<dbReference type="GO" id="GO:0016301">
    <property type="term" value="F:kinase activity"/>
    <property type="evidence" value="ECO:0007669"/>
    <property type="project" value="InterPro"/>
</dbReference>
<organism evidence="8 9">
    <name type="scientific">Nocardia mexicana</name>
    <dbReference type="NCBI Taxonomy" id="279262"/>
    <lineage>
        <taxon>Bacteria</taxon>
        <taxon>Bacillati</taxon>
        <taxon>Actinomycetota</taxon>
        <taxon>Actinomycetes</taxon>
        <taxon>Mycobacteriales</taxon>
        <taxon>Nocardiaceae</taxon>
        <taxon>Nocardia</taxon>
    </lineage>
</organism>
<keyword evidence="9" id="KW-1185">Reference proteome</keyword>
<dbReference type="PANTHER" id="PTHR14969">
    <property type="entry name" value="SPHINGOSINE-1-PHOSPHATE PHOSPHOHYDROLASE"/>
    <property type="match status" value="1"/>
</dbReference>
<evidence type="ECO:0000256" key="6">
    <source>
        <dbReference type="ARBA" id="ARBA00023136"/>
    </source>
</evidence>
<dbReference type="Proteomes" id="UP000255355">
    <property type="component" value="Unassembled WGS sequence"/>
</dbReference>
<evidence type="ECO:0000256" key="3">
    <source>
        <dbReference type="ARBA" id="ARBA00022692"/>
    </source>
</evidence>
<dbReference type="Gene3D" id="1.20.144.10">
    <property type="entry name" value="Phosphatidic acid phosphatase type 2/haloperoxidase"/>
    <property type="match status" value="1"/>
</dbReference>
<dbReference type="PANTHER" id="PTHR14969:SF62">
    <property type="entry name" value="DECAPRENYLPHOSPHORYL-5-PHOSPHORIBOSE PHOSPHATASE RV3807C-RELATED"/>
    <property type="match status" value="1"/>
</dbReference>
<evidence type="ECO:0000313" key="9">
    <source>
        <dbReference type="Proteomes" id="UP000255355"/>
    </source>
</evidence>
<dbReference type="Pfam" id="PF01569">
    <property type="entry name" value="PAP2"/>
    <property type="match status" value="1"/>
</dbReference>
<keyword evidence="2" id="KW-1003">Cell membrane</keyword>
<dbReference type="InterPro" id="IPR000326">
    <property type="entry name" value="PAP2/HPO"/>
</dbReference>
<evidence type="ECO:0000256" key="1">
    <source>
        <dbReference type="ARBA" id="ARBA00004651"/>
    </source>
</evidence>
<comment type="subcellular location">
    <subcellularLocation>
        <location evidence="1">Cell membrane</location>
        <topology evidence="1">Multi-pass membrane protein</topology>
    </subcellularLocation>
</comment>
<dbReference type="InterPro" id="IPR016064">
    <property type="entry name" value="NAD/diacylglycerol_kinase_sf"/>
</dbReference>
<dbReference type="SMART" id="SM00014">
    <property type="entry name" value="acidPPc"/>
    <property type="match status" value="1"/>
</dbReference>
<evidence type="ECO:0000256" key="4">
    <source>
        <dbReference type="ARBA" id="ARBA00022801"/>
    </source>
</evidence>
<protein>
    <submittedName>
        <fullName evidence="8">Undecaprenyl-diphosphatase</fullName>
    </submittedName>
</protein>